<dbReference type="PATRIC" id="fig|582680.7.peg.2243"/>
<evidence type="ECO:0000313" key="2">
    <source>
        <dbReference type="EMBL" id="KJL22803.1"/>
    </source>
</evidence>
<accession>A0A0F0KPK8</accession>
<keyword evidence="3" id="KW-1185">Reference proteome</keyword>
<protein>
    <submittedName>
        <fullName evidence="2">Uncharacterized protein</fullName>
    </submittedName>
</protein>
<organism evidence="2 3">
    <name type="scientific">Microbacterium azadirachtae</name>
    <dbReference type="NCBI Taxonomy" id="582680"/>
    <lineage>
        <taxon>Bacteria</taxon>
        <taxon>Bacillati</taxon>
        <taxon>Actinomycetota</taxon>
        <taxon>Actinomycetes</taxon>
        <taxon>Micrococcales</taxon>
        <taxon>Microbacteriaceae</taxon>
        <taxon>Microbacterium</taxon>
    </lineage>
</organism>
<sequence length="66" mass="7105">MSDQRDQTDPEDETRAAPTGSGDPNDDRAHLQHQPPAQVDEERATAVEEDEDPVAHDARAAQEGGA</sequence>
<name>A0A0F0KPK8_9MICO</name>
<dbReference type="EMBL" id="JYIT01000078">
    <property type="protein sequence ID" value="KJL22803.1"/>
    <property type="molecule type" value="Genomic_DNA"/>
</dbReference>
<dbReference type="Proteomes" id="UP000033448">
    <property type="component" value="Unassembled WGS sequence"/>
</dbReference>
<dbReference type="RefSeq" id="WP_045250867.1">
    <property type="nucleotide sequence ID" value="NZ_CP099706.1"/>
</dbReference>
<feature type="region of interest" description="Disordered" evidence="1">
    <location>
        <begin position="1"/>
        <end position="66"/>
    </location>
</feature>
<dbReference type="AlphaFoldDB" id="A0A0F0KPK8"/>
<reference evidence="2 3" key="1">
    <citation type="submission" date="2015-02" db="EMBL/GenBank/DDBJ databases">
        <title>Draft genome sequences of ten Microbacterium spp. with emphasis on heavy metal contaminated environments.</title>
        <authorList>
            <person name="Corretto E."/>
        </authorList>
    </citation>
    <scope>NUCLEOTIDE SEQUENCE [LARGE SCALE GENOMIC DNA]</scope>
    <source>
        <strain evidence="2 3">DSM 23848</strain>
    </source>
</reference>
<gene>
    <name evidence="2" type="ORF">RL72_02194</name>
</gene>
<evidence type="ECO:0000256" key="1">
    <source>
        <dbReference type="SAM" id="MobiDB-lite"/>
    </source>
</evidence>
<evidence type="ECO:0000313" key="3">
    <source>
        <dbReference type="Proteomes" id="UP000033448"/>
    </source>
</evidence>
<comment type="caution">
    <text evidence="2">The sequence shown here is derived from an EMBL/GenBank/DDBJ whole genome shotgun (WGS) entry which is preliminary data.</text>
</comment>
<proteinExistence type="predicted"/>